<dbReference type="PANTHER" id="PTHR43773">
    <property type="entry name" value="MAGNESIUM TRANSPORTER MGTE"/>
    <property type="match status" value="1"/>
</dbReference>
<evidence type="ECO:0000256" key="1">
    <source>
        <dbReference type="ARBA" id="ARBA00004141"/>
    </source>
</evidence>
<dbReference type="InterPro" id="IPR046342">
    <property type="entry name" value="CBS_dom_sf"/>
</dbReference>
<comment type="function">
    <text evidence="9">Acts as a magnesium transporter.</text>
</comment>
<keyword evidence="4 9" id="KW-0812">Transmembrane</keyword>
<evidence type="ECO:0000256" key="2">
    <source>
        <dbReference type="ARBA" id="ARBA00009749"/>
    </source>
</evidence>
<keyword evidence="12" id="KW-1185">Reference proteome</keyword>
<evidence type="ECO:0000313" key="11">
    <source>
        <dbReference type="EMBL" id="MCP0887742.1"/>
    </source>
</evidence>
<dbReference type="EMBL" id="JAIULA010000024">
    <property type="protein sequence ID" value="MCP0887742.1"/>
    <property type="molecule type" value="Genomic_DNA"/>
</dbReference>
<dbReference type="Pfam" id="PF03448">
    <property type="entry name" value="MgtE_N"/>
    <property type="match status" value="1"/>
</dbReference>
<feature type="transmembrane region" description="Helical" evidence="9">
    <location>
        <begin position="288"/>
        <end position="308"/>
    </location>
</feature>
<dbReference type="AlphaFoldDB" id="A0A9X2JM57"/>
<dbReference type="CDD" id="cd04606">
    <property type="entry name" value="CBS_pair_Mg_transporter"/>
    <property type="match status" value="1"/>
</dbReference>
<dbReference type="SUPFAM" id="SSF158791">
    <property type="entry name" value="MgtE N-terminal domain-like"/>
    <property type="match status" value="1"/>
</dbReference>
<keyword evidence="5 9" id="KW-0460">Magnesium</keyword>
<dbReference type="InterPro" id="IPR006669">
    <property type="entry name" value="MgtE_transporter"/>
</dbReference>
<proteinExistence type="inferred from homology"/>
<evidence type="ECO:0000256" key="8">
    <source>
        <dbReference type="PROSITE-ProRule" id="PRU00703"/>
    </source>
</evidence>
<dbReference type="SUPFAM" id="SSF161093">
    <property type="entry name" value="MgtE membrane domain-like"/>
    <property type="match status" value="1"/>
</dbReference>
<accession>A0A9X2JM57</accession>
<dbReference type="InterPro" id="IPR000644">
    <property type="entry name" value="CBS_dom"/>
</dbReference>
<dbReference type="PROSITE" id="PS51371">
    <property type="entry name" value="CBS"/>
    <property type="match status" value="2"/>
</dbReference>
<keyword evidence="8" id="KW-0129">CBS domain</keyword>
<dbReference type="SMART" id="SM00924">
    <property type="entry name" value="MgtE_N"/>
    <property type="match status" value="1"/>
</dbReference>
<dbReference type="GO" id="GO:0015095">
    <property type="term" value="F:magnesium ion transmembrane transporter activity"/>
    <property type="evidence" value="ECO:0007669"/>
    <property type="project" value="UniProtKB-UniRule"/>
</dbReference>
<feature type="transmembrane region" description="Helical" evidence="9">
    <location>
        <begin position="426"/>
        <end position="449"/>
    </location>
</feature>
<dbReference type="Pfam" id="PF00571">
    <property type="entry name" value="CBS"/>
    <property type="match status" value="2"/>
</dbReference>
<dbReference type="Gene3D" id="1.25.60.10">
    <property type="entry name" value="MgtE N-terminal domain-like"/>
    <property type="match status" value="1"/>
</dbReference>
<feature type="domain" description="CBS" evidence="10">
    <location>
        <begin position="143"/>
        <end position="206"/>
    </location>
</feature>
<evidence type="ECO:0000256" key="5">
    <source>
        <dbReference type="ARBA" id="ARBA00022842"/>
    </source>
</evidence>
<name>A0A9X2JM57_9LACO</name>
<evidence type="ECO:0000256" key="9">
    <source>
        <dbReference type="RuleBase" id="RU362011"/>
    </source>
</evidence>
<dbReference type="Gene3D" id="1.10.357.20">
    <property type="entry name" value="SLC41 divalent cation transporters, integral membrane domain"/>
    <property type="match status" value="1"/>
</dbReference>
<dbReference type="NCBIfam" id="TIGR00400">
    <property type="entry name" value="mgtE"/>
    <property type="match status" value="1"/>
</dbReference>
<evidence type="ECO:0000256" key="4">
    <source>
        <dbReference type="ARBA" id="ARBA00022692"/>
    </source>
</evidence>
<feature type="domain" description="CBS" evidence="10">
    <location>
        <begin position="207"/>
        <end position="263"/>
    </location>
</feature>
<reference evidence="11 12" key="1">
    <citation type="journal article" date="2023" name="Int. J. Syst. Evol. Microbiol.">
        <title>Ligilactobacillus ubinensis sp. nov., a novel species isolated from the wild ferment of a durian fruit (Durio zibethinus).</title>
        <authorList>
            <person name="Heng Y.C."/>
            <person name="Menon N."/>
            <person name="Chen B."/>
            <person name="Loo B.Z.L."/>
            <person name="Wong G.W.J."/>
            <person name="Lim A.C.H."/>
            <person name="Silvaraju S."/>
            <person name="Kittelmann S."/>
        </authorList>
    </citation>
    <scope>NUCLEOTIDE SEQUENCE [LARGE SCALE GENOMIC DNA]</scope>
    <source>
        <strain evidence="11 12">WILCCON 0076</strain>
    </source>
</reference>
<keyword evidence="7 9" id="KW-0472">Membrane</keyword>
<evidence type="ECO:0000313" key="12">
    <source>
        <dbReference type="Proteomes" id="UP001139006"/>
    </source>
</evidence>
<protein>
    <recommendedName>
        <fullName evidence="9">Magnesium transporter MgtE</fullName>
    </recommendedName>
</protein>
<feature type="transmembrane region" description="Helical" evidence="9">
    <location>
        <begin position="353"/>
        <end position="378"/>
    </location>
</feature>
<comment type="subcellular location">
    <subcellularLocation>
        <location evidence="9">Cell membrane</location>
        <topology evidence="9">Multi-pass membrane protein</topology>
    </subcellularLocation>
    <subcellularLocation>
        <location evidence="1">Membrane</location>
        <topology evidence="1">Multi-pass membrane protein</topology>
    </subcellularLocation>
</comment>
<evidence type="ECO:0000259" key="10">
    <source>
        <dbReference type="PROSITE" id="PS51371"/>
    </source>
</evidence>
<keyword evidence="9" id="KW-0479">Metal-binding</keyword>
<dbReference type="GO" id="GO:0005886">
    <property type="term" value="C:plasma membrane"/>
    <property type="evidence" value="ECO:0007669"/>
    <property type="project" value="UniProtKB-SubCell"/>
</dbReference>
<dbReference type="Gene3D" id="3.10.580.10">
    <property type="entry name" value="CBS-domain"/>
    <property type="match status" value="1"/>
</dbReference>
<dbReference type="InterPro" id="IPR006668">
    <property type="entry name" value="Mg_transptr_MgtE_intracell_dom"/>
</dbReference>
<dbReference type="SMART" id="SM00116">
    <property type="entry name" value="CBS"/>
    <property type="match status" value="2"/>
</dbReference>
<comment type="subunit">
    <text evidence="9">Homodimer.</text>
</comment>
<evidence type="ECO:0000256" key="3">
    <source>
        <dbReference type="ARBA" id="ARBA00022448"/>
    </source>
</evidence>
<comment type="similarity">
    <text evidence="2 9">Belongs to the SLC41A transporter family.</text>
</comment>
<dbReference type="GO" id="GO:0046872">
    <property type="term" value="F:metal ion binding"/>
    <property type="evidence" value="ECO:0007669"/>
    <property type="project" value="UniProtKB-KW"/>
</dbReference>
<keyword evidence="6 9" id="KW-1133">Transmembrane helix</keyword>
<comment type="caution">
    <text evidence="11">The sequence shown here is derived from an EMBL/GenBank/DDBJ whole genome shotgun (WGS) entry which is preliminary data.</text>
</comment>
<evidence type="ECO:0000256" key="7">
    <source>
        <dbReference type="ARBA" id="ARBA00023136"/>
    </source>
</evidence>
<gene>
    <name evidence="11" type="primary">mgtE</name>
    <name evidence="11" type="ORF">LB941_10400</name>
</gene>
<dbReference type="SUPFAM" id="SSF54631">
    <property type="entry name" value="CBS-domain pair"/>
    <property type="match status" value="1"/>
</dbReference>
<dbReference type="InterPro" id="IPR006667">
    <property type="entry name" value="SLC41_membr_dom"/>
</dbReference>
<dbReference type="Pfam" id="PF01769">
    <property type="entry name" value="MgtE"/>
    <property type="match status" value="1"/>
</dbReference>
<evidence type="ECO:0000256" key="6">
    <source>
        <dbReference type="ARBA" id="ARBA00022989"/>
    </source>
</evidence>
<dbReference type="Proteomes" id="UP001139006">
    <property type="component" value="Unassembled WGS sequence"/>
</dbReference>
<feature type="transmembrane region" description="Helical" evidence="9">
    <location>
        <begin position="320"/>
        <end position="341"/>
    </location>
</feature>
<dbReference type="RefSeq" id="WP_253361905.1">
    <property type="nucleotide sequence ID" value="NZ_JAIULA010000024.1"/>
</dbReference>
<dbReference type="InterPro" id="IPR038076">
    <property type="entry name" value="MgtE_N_sf"/>
</dbReference>
<dbReference type="PANTHER" id="PTHR43773:SF1">
    <property type="entry name" value="MAGNESIUM TRANSPORTER MGTE"/>
    <property type="match status" value="1"/>
</dbReference>
<keyword evidence="9" id="KW-1003">Cell membrane</keyword>
<organism evidence="11 12">
    <name type="scientific">Ligilactobacillus ubinensis</name>
    <dbReference type="NCBI Taxonomy" id="2876789"/>
    <lineage>
        <taxon>Bacteria</taxon>
        <taxon>Bacillati</taxon>
        <taxon>Bacillota</taxon>
        <taxon>Bacilli</taxon>
        <taxon>Lactobacillales</taxon>
        <taxon>Lactobacillaceae</taxon>
        <taxon>Ligilactobacillus</taxon>
    </lineage>
</organism>
<keyword evidence="3 9" id="KW-0813">Transport</keyword>
<feature type="transmembrane region" description="Helical" evidence="9">
    <location>
        <begin position="390"/>
        <end position="414"/>
    </location>
</feature>
<sequence>MVDINLTTHDKIVNIQRLLDEQQANLFKEEYLKLHIFEQAQIFTSLNQNQRARVYRYLTSKEVGDMFNAFEGPAEDVVEYFKEMPTKYVGEVIYEMYTDNAVDILAYAEPQDLAKYLLYVPEKEANEIRQLLHYDNKTAGAIMSTEYMTISSDQTVKNALHAVKKEALDAETIYYIYVISDSNKLEGVLTLRYLLTNEDETCINKIMSTPVMSVSVNDKQEEVAQIIRDYNFLALPVTNDKGELLGIINVDDVIDVIDEESAEDYSHLAGVDVEDKRSKPLQAAFNRLPWTFGLLFLSLLTVIVMYAYRYMIVKETTPVIFIVMVMGVAGNAGTQSLAVAMRRLSDKEDTYTFLRLIMGELIAGVVVGIFAGIIFAIFTGQWLHNYVLGIALGIAMILSILIANLLGCVVPWILDHLRIDFSGIPGTLIAILSNFFSILIYFGIIQVFFKLFKM</sequence>
<dbReference type="InterPro" id="IPR036739">
    <property type="entry name" value="SLC41_membr_dom_sf"/>
</dbReference>